<evidence type="ECO:0000313" key="1">
    <source>
        <dbReference type="EMBL" id="XBS89412.1"/>
    </source>
</evidence>
<name>A0AAU7QJ16_9GAMM</name>
<proteinExistence type="predicted"/>
<organism evidence="1">
    <name type="scientific">Rhodanobacter sp. IGA1.0</name>
    <dbReference type="NCBI Taxonomy" id="3158582"/>
    <lineage>
        <taxon>Bacteria</taxon>
        <taxon>Pseudomonadati</taxon>
        <taxon>Pseudomonadota</taxon>
        <taxon>Gammaproteobacteria</taxon>
        <taxon>Lysobacterales</taxon>
        <taxon>Rhodanobacteraceae</taxon>
        <taxon>Rhodanobacter</taxon>
    </lineage>
</organism>
<gene>
    <name evidence="1" type="ORF">ABNK63_13565</name>
</gene>
<protein>
    <submittedName>
        <fullName evidence="1">Uncharacterized protein</fullName>
    </submittedName>
</protein>
<sequence length="145" mass="15997">MTRLSWPDIFTSAQELNFAELLSYWPRTVSGRLQPIGASAFGELYFQRPSGGVERLDVLEGGVHAVAASQNEFQANMNSSQWQESNLLTEGVALLHERGLKRAPGQFFAFAPHPSFAGKIDWSRVVPLDAKIWHSICAQALEPAA</sequence>
<dbReference type="RefSeq" id="WP_350015925.1">
    <property type="nucleotide sequence ID" value="NZ_CP157948.1"/>
</dbReference>
<dbReference type="AlphaFoldDB" id="A0AAU7QJ16"/>
<accession>A0AAU7QJ16</accession>
<reference evidence="1" key="1">
    <citation type="submission" date="2024-06" db="EMBL/GenBank/DDBJ databases">
        <authorList>
            <person name="Sun Y."/>
        </authorList>
    </citation>
    <scope>NUCLEOTIDE SEQUENCE</scope>
    <source>
        <strain evidence="1">IGA1.0</strain>
    </source>
</reference>
<dbReference type="EMBL" id="CP157948">
    <property type="protein sequence ID" value="XBS89412.1"/>
    <property type="molecule type" value="Genomic_DNA"/>
</dbReference>